<evidence type="ECO:0008006" key="4">
    <source>
        <dbReference type="Google" id="ProtNLM"/>
    </source>
</evidence>
<evidence type="ECO:0000313" key="3">
    <source>
        <dbReference type="Proteomes" id="UP000435985"/>
    </source>
</evidence>
<proteinExistence type="predicted"/>
<name>A0A642C4P5_BACOV</name>
<feature type="region of interest" description="Disordered" evidence="1">
    <location>
        <begin position="70"/>
        <end position="97"/>
    </location>
</feature>
<organism evidence="2 3">
    <name type="scientific">Bacteroides ovatus</name>
    <dbReference type="NCBI Taxonomy" id="28116"/>
    <lineage>
        <taxon>Bacteria</taxon>
        <taxon>Pseudomonadati</taxon>
        <taxon>Bacteroidota</taxon>
        <taxon>Bacteroidia</taxon>
        <taxon>Bacteroidales</taxon>
        <taxon>Bacteroidaceae</taxon>
        <taxon>Bacteroides</taxon>
    </lineage>
</organism>
<gene>
    <name evidence="2" type="ORF">F3B98_30035</name>
</gene>
<evidence type="ECO:0000313" key="2">
    <source>
        <dbReference type="EMBL" id="KAA4653653.1"/>
    </source>
</evidence>
<feature type="non-terminal residue" evidence="2">
    <location>
        <position position="1"/>
    </location>
</feature>
<dbReference type="AlphaFoldDB" id="A0A642C4P5"/>
<comment type="caution">
    <text evidence="2">The sequence shown here is derived from an EMBL/GenBank/DDBJ whole genome shotgun (WGS) entry which is preliminary data.</text>
</comment>
<sequence length="97" mass="10857">NNEVMWNAQISKNFLKNNSGTIRFKIYDILKQQSSLSRSISETMMSDTEYNTLGSYFMVHFVYRFNTLGGKSPNRRGPGGGPRGGHGFGGGGRPMRF</sequence>
<dbReference type="EMBL" id="VWFO01000381">
    <property type="protein sequence ID" value="KAA4653653.1"/>
    <property type="molecule type" value="Genomic_DNA"/>
</dbReference>
<reference evidence="2 3" key="1">
    <citation type="journal article" date="2019" name="Nat. Med.">
        <title>A library of human gut bacterial isolates paired with longitudinal multiomics data enables mechanistic microbiome research.</title>
        <authorList>
            <person name="Poyet M."/>
            <person name="Groussin M."/>
            <person name="Gibbons S.M."/>
            <person name="Avila-Pacheco J."/>
            <person name="Jiang X."/>
            <person name="Kearney S.M."/>
            <person name="Perrotta A.R."/>
            <person name="Berdy B."/>
            <person name="Zhao S."/>
            <person name="Lieberman T.D."/>
            <person name="Swanson P.K."/>
            <person name="Smith M."/>
            <person name="Roesemann S."/>
            <person name="Alexander J.E."/>
            <person name="Rich S.A."/>
            <person name="Livny J."/>
            <person name="Vlamakis H."/>
            <person name="Clish C."/>
            <person name="Bullock K."/>
            <person name="Deik A."/>
            <person name="Scott J."/>
            <person name="Pierce K.A."/>
            <person name="Xavier R.J."/>
            <person name="Alm E.J."/>
        </authorList>
    </citation>
    <scope>NUCLEOTIDE SEQUENCE [LARGE SCALE GENOMIC DNA]</scope>
    <source>
        <strain evidence="2 3">BIOML-A14</strain>
    </source>
</reference>
<dbReference type="Proteomes" id="UP000435985">
    <property type="component" value="Unassembled WGS sequence"/>
</dbReference>
<protein>
    <recommendedName>
        <fullName evidence="4">Outer membrane beta-barrel protein</fullName>
    </recommendedName>
</protein>
<evidence type="ECO:0000256" key="1">
    <source>
        <dbReference type="SAM" id="MobiDB-lite"/>
    </source>
</evidence>
<accession>A0A642C4P5</accession>
<feature type="compositionally biased region" description="Gly residues" evidence="1">
    <location>
        <begin position="77"/>
        <end position="97"/>
    </location>
</feature>